<accession>A0A4D7C919</accession>
<name>A0A4D7C919_9SPHN</name>
<gene>
    <name evidence="2" type="ORF">E6W36_06025</name>
</gene>
<dbReference type="Pfam" id="PF13744">
    <property type="entry name" value="HTH_37"/>
    <property type="match status" value="1"/>
</dbReference>
<evidence type="ECO:0000259" key="1">
    <source>
        <dbReference type="Pfam" id="PF13744"/>
    </source>
</evidence>
<organism evidence="2 3">
    <name type="scientific">Hankyongella ginsenosidimutans</name>
    <dbReference type="NCBI Taxonomy" id="1763828"/>
    <lineage>
        <taxon>Bacteria</taxon>
        <taxon>Pseudomonadati</taxon>
        <taxon>Pseudomonadota</taxon>
        <taxon>Alphaproteobacteria</taxon>
        <taxon>Sphingomonadales</taxon>
        <taxon>Sphingomonadaceae</taxon>
        <taxon>Hankyongella</taxon>
    </lineage>
</organism>
<evidence type="ECO:0000313" key="3">
    <source>
        <dbReference type="Proteomes" id="UP000298714"/>
    </source>
</evidence>
<dbReference type="Gene3D" id="1.10.260.40">
    <property type="entry name" value="lambda repressor-like DNA-binding domains"/>
    <property type="match status" value="1"/>
</dbReference>
<dbReference type="KEGG" id="hgn:E6W36_06025"/>
<dbReference type="Proteomes" id="UP000298714">
    <property type="component" value="Chromosome"/>
</dbReference>
<dbReference type="InterPro" id="IPR010982">
    <property type="entry name" value="Lambda_DNA-bd_dom_sf"/>
</dbReference>
<dbReference type="InterPro" id="IPR039554">
    <property type="entry name" value="HigA2-like_HTH"/>
</dbReference>
<evidence type="ECO:0000313" key="2">
    <source>
        <dbReference type="EMBL" id="QCI79277.1"/>
    </source>
</evidence>
<dbReference type="EMBL" id="CP039704">
    <property type="protein sequence ID" value="QCI79277.1"/>
    <property type="molecule type" value="Genomic_DNA"/>
</dbReference>
<sequence length="115" mass="12550">MSNQANNGREEDFELVRGSGNVFADLGLPNAELEQFRAILAAEIGKTLAADKLTVRAAEKLTGVAAADFSRIRQARLKSFTIDRLMTILDRLNRKVQVSVAVYPRDPAGANALHI</sequence>
<dbReference type="RefSeq" id="WP_246048198.1">
    <property type="nucleotide sequence ID" value="NZ_CP039704.1"/>
</dbReference>
<keyword evidence="3" id="KW-1185">Reference proteome</keyword>
<reference evidence="3" key="1">
    <citation type="submission" date="2019-04" db="EMBL/GenBank/DDBJ databases">
        <title>Complete genome sequence of Sphingomonas sp. W1-2-3.</title>
        <authorList>
            <person name="Im W.T."/>
        </authorList>
    </citation>
    <scope>NUCLEOTIDE SEQUENCE [LARGE SCALE GENOMIC DNA]</scope>
    <source>
        <strain evidence="3">W1-2-3</strain>
    </source>
</reference>
<dbReference type="GO" id="GO:0003677">
    <property type="term" value="F:DNA binding"/>
    <property type="evidence" value="ECO:0007669"/>
    <property type="project" value="InterPro"/>
</dbReference>
<proteinExistence type="predicted"/>
<feature type="domain" description="HigA2-like helix-turn-helix" evidence="1">
    <location>
        <begin position="22"/>
        <end position="100"/>
    </location>
</feature>
<dbReference type="AlphaFoldDB" id="A0A4D7C919"/>
<dbReference type="SUPFAM" id="SSF47413">
    <property type="entry name" value="lambda repressor-like DNA-binding domains"/>
    <property type="match status" value="1"/>
</dbReference>
<protein>
    <submittedName>
        <fullName evidence="2">XRE family transcriptional regulator</fullName>
    </submittedName>
</protein>